<reference evidence="1" key="2">
    <citation type="submission" date="2018-03" db="EMBL/GenBank/DDBJ databases">
        <title>The Triticum urartu genome reveals the dynamic nature of wheat genome evolution.</title>
        <authorList>
            <person name="Ling H."/>
            <person name="Ma B."/>
            <person name="Shi X."/>
            <person name="Liu H."/>
            <person name="Dong L."/>
            <person name="Sun H."/>
            <person name="Cao Y."/>
            <person name="Gao Q."/>
            <person name="Zheng S."/>
            <person name="Li Y."/>
            <person name="Yu Y."/>
            <person name="Du H."/>
            <person name="Qi M."/>
            <person name="Li Y."/>
            <person name="Yu H."/>
            <person name="Cui Y."/>
            <person name="Wang N."/>
            <person name="Chen C."/>
            <person name="Wu H."/>
            <person name="Zhao Y."/>
            <person name="Zhang J."/>
            <person name="Li Y."/>
            <person name="Zhou W."/>
            <person name="Zhang B."/>
            <person name="Hu W."/>
            <person name="Eijk M."/>
            <person name="Tang J."/>
            <person name="Witsenboer H."/>
            <person name="Zhao S."/>
            <person name="Li Z."/>
            <person name="Zhang A."/>
            <person name="Wang D."/>
            <person name="Liang C."/>
        </authorList>
    </citation>
    <scope>NUCLEOTIDE SEQUENCE [LARGE SCALE GENOMIC DNA]</scope>
    <source>
        <strain evidence="1">cv. G1812</strain>
    </source>
</reference>
<accession>A0A8R7QTS0</accession>
<keyword evidence="2" id="KW-1185">Reference proteome</keyword>
<protein>
    <submittedName>
        <fullName evidence="1">Uncharacterized protein</fullName>
    </submittedName>
</protein>
<name>A0A8R7QTS0_TRIUA</name>
<dbReference type="Proteomes" id="UP000015106">
    <property type="component" value="Chromosome 6"/>
</dbReference>
<reference evidence="2" key="1">
    <citation type="journal article" date="2013" name="Nature">
        <title>Draft genome of the wheat A-genome progenitor Triticum urartu.</title>
        <authorList>
            <person name="Ling H.Q."/>
            <person name="Zhao S."/>
            <person name="Liu D."/>
            <person name="Wang J."/>
            <person name="Sun H."/>
            <person name="Zhang C."/>
            <person name="Fan H."/>
            <person name="Li D."/>
            <person name="Dong L."/>
            <person name="Tao Y."/>
            <person name="Gao C."/>
            <person name="Wu H."/>
            <person name="Li Y."/>
            <person name="Cui Y."/>
            <person name="Guo X."/>
            <person name="Zheng S."/>
            <person name="Wang B."/>
            <person name="Yu K."/>
            <person name="Liang Q."/>
            <person name="Yang W."/>
            <person name="Lou X."/>
            <person name="Chen J."/>
            <person name="Feng M."/>
            <person name="Jian J."/>
            <person name="Zhang X."/>
            <person name="Luo G."/>
            <person name="Jiang Y."/>
            <person name="Liu J."/>
            <person name="Wang Z."/>
            <person name="Sha Y."/>
            <person name="Zhang B."/>
            <person name="Wu H."/>
            <person name="Tang D."/>
            <person name="Shen Q."/>
            <person name="Xue P."/>
            <person name="Zou S."/>
            <person name="Wang X."/>
            <person name="Liu X."/>
            <person name="Wang F."/>
            <person name="Yang Y."/>
            <person name="An X."/>
            <person name="Dong Z."/>
            <person name="Zhang K."/>
            <person name="Zhang X."/>
            <person name="Luo M.C."/>
            <person name="Dvorak J."/>
            <person name="Tong Y."/>
            <person name="Wang J."/>
            <person name="Yang H."/>
            <person name="Li Z."/>
            <person name="Wang D."/>
            <person name="Zhang A."/>
            <person name="Wang J."/>
        </authorList>
    </citation>
    <scope>NUCLEOTIDE SEQUENCE</scope>
    <source>
        <strain evidence="2">cv. G1812</strain>
    </source>
</reference>
<dbReference type="AlphaFoldDB" id="A0A8R7QTS0"/>
<evidence type="ECO:0000313" key="1">
    <source>
        <dbReference type="EnsemblPlants" id="TuG1812G0600002434.01.T04"/>
    </source>
</evidence>
<dbReference type="EnsemblPlants" id="TuG1812G0600002434.01.T04">
    <property type="protein sequence ID" value="TuG1812G0600002434.01.T04"/>
    <property type="gene ID" value="TuG1812G0600002434.01"/>
</dbReference>
<dbReference type="Gramene" id="TuG1812G0600002434.01.T05">
    <property type="protein sequence ID" value="TuG1812G0600002434.01.T05"/>
    <property type="gene ID" value="TuG1812G0600002434.01"/>
</dbReference>
<dbReference type="EnsemblPlants" id="TuG1812G0600002434.01.T05">
    <property type="protein sequence ID" value="TuG1812G0600002434.01.T05"/>
    <property type="gene ID" value="TuG1812G0600002434.01"/>
</dbReference>
<reference evidence="1" key="3">
    <citation type="submission" date="2022-06" db="UniProtKB">
        <authorList>
            <consortium name="EnsemblPlants"/>
        </authorList>
    </citation>
    <scope>IDENTIFICATION</scope>
</reference>
<sequence length="91" mass="10338">MPHLYNHPSHHRVGACWRLRAAREEETMATLTTSNSFCCHHRSVMADTGCRRPRHTRSAAPLFCHQFRLGSQEYGQWKTAASSSWSLLGIG</sequence>
<evidence type="ECO:0000313" key="2">
    <source>
        <dbReference type="Proteomes" id="UP000015106"/>
    </source>
</evidence>
<organism evidence="1 2">
    <name type="scientific">Triticum urartu</name>
    <name type="common">Red wild einkorn</name>
    <name type="synonym">Crithodium urartu</name>
    <dbReference type="NCBI Taxonomy" id="4572"/>
    <lineage>
        <taxon>Eukaryota</taxon>
        <taxon>Viridiplantae</taxon>
        <taxon>Streptophyta</taxon>
        <taxon>Embryophyta</taxon>
        <taxon>Tracheophyta</taxon>
        <taxon>Spermatophyta</taxon>
        <taxon>Magnoliopsida</taxon>
        <taxon>Liliopsida</taxon>
        <taxon>Poales</taxon>
        <taxon>Poaceae</taxon>
        <taxon>BOP clade</taxon>
        <taxon>Pooideae</taxon>
        <taxon>Triticodae</taxon>
        <taxon>Triticeae</taxon>
        <taxon>Triticinae</taxon>
        <taxon>Triticum</taxon>
    </lineage>
</organism>
<proteinExistence type="predicted"/>
<dbReference type="Gramene" id="TuG1812G0600002434.01.T04">
    <property type="protein sequence ID" value="TuG1812G0600002434.01.T04"/>
    <property type="gene ID" value="TuG1812G0600002434.01"/>
</dbReference>